<dbReference type="InterPro" id="IPR050167">
    <property type="entry name" value="Ser_Thr_protein_kinase"/>
</dbReference>
<feature type="domain" description="Protein kinase" evidence="2">
    <location>
        <begin position="1"/>
        <end position="232"/>
    </location>
</feature>
<gene>
    <name evidence="3" type="ORF">M407DRAFT_142388</name>
</gene>
<feature type="compositionally biased region" description="Basic and acidic residues" evidence="1">
    <location>
        <begin position="146"/>
        <end position="160"/>
    </location>
</feature>
<dbReference type="InterPro" id="IPR000719">
    <property type="entry name" value="Prot_kinase_dom"/>
</dbReference>
<evidence type="ECO:0000313" key="3">
    <source>
        <dbReference type="EMBL" id="KIO19993.1"/>
    </source>
</evidence>
<feature type="region of interest" description="Disordered" evidence="1">
    <location>
        <begin position="136"/>
        <end position="160"/>
    </location>
</feature>
<sequence length="232" mass="25527">MIYAMKIVNGGPEAWADLEREKQLWKELHHENILPFAGTVFLDGNDGGLGLLSPFIVHRDLGIIIRKKACTESQRISFLQQISDAIEYLHNLPFIHGDIKPDNILIDYNYKALLCDFGLSKNDVFNNTAPNHIGAGSPGFVAPDQRPNEVDGSHEPKDERSDMFAFGKTMAVVIANQLFRNPPPETPEGVKTDTALAIWDLAKLCLSPVASARPIASIVAGRLRAIEATSVE</sequence>
<protein>
    <recommendedName>
        <fullName evidence="2">Protein kinase domain-containing protein</fullName>
    </recommendedName>
</protein>
<dbReference type="Proteomes" id="UP000054248">
    <property type="component" value="Unassembled WGS sequence"/>
</dbReference>
<dbReference type="Gene3D" id="1.10.510.10">
    <property type="entry name" value="Transferase(Phosphotransferase) domain 1"/>
    <property type="match status" value="1"/>
</dbReference>
<accession>A0A0C3KEV9</accession>
<evidence type="ECO:0000256" key="1">
    <source>
        <dbReference type="SAM" id="MobiDB-lite"/>
    </source>
</evidence>
<dbReference type="InterPro" id="IPR008271">
    <property type="entry name" value="Ser/Thr_kinase_AS"/>
</dbReference>
<keyword evidence="4" id="KW-1185">Reference proteome</keyword>
<proteinExistence type="predicted"/>
<name>A0A0C3KEV9_9AGAM</name>
<reference evidence="4" key="2">
    <citation type="submission" date="2015-01" db="EMBL/GenBank/DDBJ databases">
        <title>Evolutionary Origins and Diversification of the Mycorrhizal Mutualists.</title>
        <authorList>
            <consortium name="DOE Joint Genome Institute"/>
            <consortium name="Mycorrhizal Genomics Consortium"/>
            <person name="Kohler A."/>
            <person name="Kuo A."/>
            <person name="Nagy L.G."/>
            <person name="Floudas D."/>
            <person name="Copeland A."/>
            <person name="Barry K.W."/>
            <person name="Cichocki N."/>
            <person name="Veneault-Fourrey C."/>
            <person name="LaButti K."/>
            <person name="Lindquist E.A."/>
            <person name="Lipzen A."/>
            <person name="Lundell T."/>
            <person name="Morin E."/>
            <person name="Murat C."/>
            <person name="Riley R."/>
            <person name="Ohm R."/>
            <person name="Sun H."/>
            <person name="Tunlid A."/>
            <person name="Henrissat B."/>
            <person name="Grigoriev I.V."/>
            <person name="Hibbett D.S."/>
            <person name="Martin F."/>
        </authorList>
    </citation>
    <scope>NUCLEOTIDE SEQUENCE [LARGE SCALE GENOMIC DNA]</scope>
    <source>
        <strain evidence="4">MUT 4182</strain>
    </source>
</reference>
<dbReference type="GO" id="GO:0004672">
    <property type="term" value="F:protein kinase activity"/>
    <property type="evidence" value="ECO:0007669"/>
    <property type="project" value="InterPro"/>
</dbReference>
<dbReference type="PANTHER" id="PTHR23257:SF706">
    <property type="entry name" value="PROTO-ONCOGENE SERINE_THREONINE-PROTEIN KINASE MOS"/>
    <property type="match status" value="1"/>
</dbReference>
<dbReference type="PANTHER" id="PTHR23257">
    <property type="entry name" value="SERINE-THREONINE PROTEIN KINASE"/>
    <property type="match status" value="1"/>
</dbReference>
<dbReference type="HOGENOM" id="CLU_000288_7_18_1"/>
<evidence type="ECO:0000313" key="4">
    <source>
        <dbReference type="Proteomes" id="UP000054248"/>
    </source>
</evidence>
<dbReference type="OrthoDB" id="5809314at2759"/>
<dbReference type="CDD" id="cd00180">
    <property type="entry name" value="PKc"/>
    <property type="match status" value="1"/>
</dbReference>
<dbReference type="GO" id="GO:0005524">
    <property type="term" value="F:ATP binding"/>
    <property type="evidence" value="ECO:0007669"/>
    <property type="project" value="InterPro"/>
</dbReference>
<dbReference type="GO" id="GO:0005737">
    <property type="term" value="C:cytoplasm"/>
    <property type="evidence" value="ECO:0007669"/>
    <property type="project" value="TreeGrafter"/>
</dbReference>
<reference evidence="3 4" key="1">
    <citation type="submission" date="2014-04" db="EMBL/GenBank/DDBJ databases">
        <authorList>
            <consortium name="DOE Joint Genome Institute"/>
            <person name="Kuo A."/>
            <person name="Girlanda M."/>
            <person name="Perotto S."/>
            <person name="Kohler A."/>
            <person name="Nagy L.G."/>
            <person name="Floudas D."/>
            <person name="Copeland A."/>
            <person name="Barry K.W."/>
            <person name="Cichocki N."/>
            <person name="Veneault-Fourrey C."/>
            <person name="LaButti K."/>
            <person name="Lindquist E.A."/>
            <person name="Lipzen A."/>
            <person name="Lundell T."/>
            <person name="Morin E."/>
            <person name="Murat C."/>
            <person name="Sun H."/>
            <person name="Tunlid A."/>
            <person name="Henrissat B."/>
            <person name="Grigoriev I.V."/>
            <person name="Hibbett D.S."/>
            <person name="Martin F."/>
            <person name="Nordberg H.P."/>
            <person name="Cantor M.N."/>
            <person name="Hua S.X."/>
        </authorList>
    </citation>
    <scope>NUCLEOTIDE SEQUENCE [LARGE SCALE GENOMIC DNA]</scope>
    <source>
        <strain evidence="3 4">MUT 4182</strain>
    </source>
</reference>
<dbReference type="EMBL" id="KN823193">
    <property type="protein sequence ID" value="KIO19993.1"/>
    <property type="molecule type" value="Genomic_DNA"/>
</dbReference>
<organism evidence="3 4">
    <name type="scientific">Tulasnella calospora MUT 4182</name>
    <dbReference type="NCBI Taxonomy" id="1051891"/>
    <lineage>
        <taxon>Eukaryota</taxon>
        <taxon>Fungi</taxon>
        <taxon>Dikarya</taxon>
        <taxon>Basidiomycota</taxon>
        <taxon>Agaricomycotina</taxon>
        <taxon>Agaricomycetes</taxon>
        <taxon>Cantharellales</taxon>
        <taxon>Tulasnellaceae</taxon>
        <taxon>Tulasnella</taxon>
    </lineage>
</organism>
<dbReference type="InterPro" id="IPR011009">
    <property type="entry name" value="Kinase-like_dom_sf"/>
</dbReference>
<dbReference type="GO" id="GO:0007165">
    <property type="term" value="P:signal transduction"/>
    <property type="evidence" value="ECO:0007669"/>
    <property type="project" value="TreeGrafter"/>
</dbReference>
<dbReference type="PROSITE" id="PS50011">
    <property type="entry name" value="PROTEIN_KINASE_DOM"/>
    <property type="match status" value="1"/>
</dbReference>
<evidence type="ECO:0000259" key="2">
    <source>
        <dbReference type="PROSITE" id="PS50011"/>
    </source>
</evidence>
<dbReference type="SUPFAM" id="SSF56112">
    <property type="entry name" value="Protein kinase-like (PK-like)"/>
    <property type="match status" value="1"/>
</dbReference>
<dbReference type="Pfam" id="PF00069">
    <property type="entry name" value="Pkinase"/>
    <property type="match status" value="1"/>
</dbReference>
<dbReference type="AlphaFoldDB" id="A0A0C3KEV9"/>
<dbReference type="PROSITE" id="PS00108">
    <property type="entry name" value="PROTEIN_KINASE_ST"/>
    <property type="match status" value="1"/>
</dbReference>
<dbReference type="SMART" id="SM00220">
    <property type="entry name" value="S_TKc"/>
    <property type="match status" value="1"/>
</dbReference>